<evidence type="ECO:0000313" key="6">
    <source>
        <dbReference type="Proteomes" id="UP001176940"/>
    </source>
</evidence>
<dbReference type="PROSITE" id="PS51842">
    <property type="entry name" value="IF_ROD_2"/>
    <property type="match status" value="1"/>
</dbReference>
<name>A0ABN9MH95_9NEOB</name>
<dbReference type="Gene3D" id="1.20.5.1160">
    <property type="entry name" value="Vasodilator-stimulated phosphoprotein"/>
    <property type="match status" value="1"/>
</dbReference>
<keyword evidence="1" id="KW-0403">Intermediate filament</keyword>
<evidence type="ECO:0000256" key="2">
    <source>
        <dbReference type="ARBA" id="ARBA00023054"/>
    </source>
</evidence>
<comment type="caution">
    <text evidence="5">The sequence shown here is derived from an EMBL/GenBank/DDBJ whole genome shotgun (WGS) entry which is preliminary data.</text>
</comment>
<dbReference type="PANTHER" id="PTHR45652:SF5">
    <property type="entry name" value="VIMENTIN"/>
    <property type="match status" value="1"/>
</dbReference>
<accession>A0ABN9MH95</accession>
<reference evidence="5" key="1">
    <citation type="submission" date="2023-07" db="EMBL/GenBank/DDBJ databases">
        <authorList>
            <person name="Stuckert A."/>
        </authorList>
    </citation>
    <scope>NUCLEOTIDE SEQUENCE</scope>
</reference>
<evidence type="ECO:0000259" key="4">
    <source>
        <dbReference type="PROSITE" id="PS51842"/>
    </source>
</evidence>
<evidence type="ECO:0000313" key="5">
    <source>
        <dbReference type="EMBL" id="CAJ0965085.1"/>
    </source>
</evidence>
<feature type="domain" description="IF rod" evidence="4">
    <location>
        <begin position="1"/>
        <end position="144"/>
    </location>
</feature>
<sequence>MLYTHPQSTYRKQTIADVDNASLARVDLERKLESLQEEIIFLKKLHDEEIRELQAQLQEQHVQIEMDVAKPDLTSALRDVRQQYENVAAKNLQDAEEWYKSKIHYPPTEICQVFYCFNTDDFGIQLLITQKTCLNKLAYQEKVL</sequence>
<feature type="coiled-coil region" evidence="3">
    <location>
        <begin position="18"/>
        <end position="63"/>
    </location>
</feature>
<protein>
    <recommendedName>
        <fullName evidence="4">IF rod domain-containing protein</fullName>
    </recommendedName>
</protein>
<dbReference type="Proteomes" id="UP001176940">
    <property type="component" value="Unassembled WGS sequence"/>
</dbReference>
<evidence type="ECO:0000256" key="3">
    <source>
        <dbReference type="SAM" id="Coils"/>
    </source>
</evidence>
<dbReference type="Gene3D" id="1.20.5.500">
    <property type="entry name" value="Single helix bin"/>
    <property type="match status" value="1"/>
</dbReference>
<dbReference type="InterPro" id="IPR039008">
    <property type="entry name" value="IF_rod_dom"/>
</dbReference>
<keyword evidence="2 3" id="KW-0175">Coiled coil</keyword>
<proteinExistence type="predicted"/>
<evidence type="ECO:0000256" key="1">
    <source>
        <dbReference type="ARBA" id="ARBA00022754"/>
    </source>
</evidence>
<gene>
    <name evidence="5" type="ORF">RIMI_LOCUS19946429</name>
</gene>
<dbReference type="EMBL" id="CAUEEQ010065249">
    <property type="protein sequence ID" value="CAJ0965085.1"/>
    <property type="molecule type" value="Genomic_DNA"/>
</dbReference>
<dbReference type="Pfam" id="PF00038">
    <property type="entry name" value="Filament"/>
    <property type="match status" value="1"/>
</dbReference>
<keyword evidence="6" id="KW-1185">Reference proteome</keyword>
<dbReference type="PANTHER" id="PTHR45652">
    <property type="entry name" value="GLIAL FIBRILLARY ACIDIC PROTEIN"/>
    <property type="match status" value="1"/>
</dbReference>
<organism evidence="5 6">
    <name type="scientific">Ranitomeya imitator</name>
    <name type="common">mimic poison frog</name>
    <dbReference type="NCBI Taxonomy" id="111125"/>
    <lineage>
        <taxon>Eukaryota</taxon>
        <taxon>Metazoa</taxon>
        <taxon>Chordata</taxon>
        <taxon>Craniata</taxon>
        <taxon>Vertebrata</taxon>
        <taxon>Euteleostomi</taxon>
        <taxon>Amphibia</taxon>
        <taxon>Batrachia</taxon>
        <taxon>Anura</taxon>
        <taxon>Neobatrachia</taxon>
        <taxon>Hyloidea</taxon>
        <taxon>Dendrobatidae</taxon>
        <taxon>Dendrobatinae</taxon>
        <taxon>Ranitomeya</taxon>
    </lineage>
</organism>
<dbReference type="InterPro" id="IPR050405">
    <property type="entry name" value="Intermediate_filament"/>
</dbReference>